<sequence length="371" mass="38789">MPDRRPTTDRPAIDRIAVETFTIPTDAPEADGTFGWDHTVLVVVSVEGGGRNGLGYGYADRATARLIAGTLGPLVTGMDALDVNRAWIAMTAAVRNLGRPGIASMAIAAVDAALWDLKGKLFGRPVADLLGRARDATPAYGSGGFTSYSDRMLADQLAGWAGDGLTAVKMKIGGDPATAARRAAVARGAIGDGVDLYVDANGACSRKAALATAEALAGLGVTWFEEPVSSDDLEGLRLVRDRGPAGMAIAAGEYGYTPAYFRRMLEAGAVDVIQADATRCGITGFLAVAALAEAFATPLSAHTAPSLHTQVACACRPMMNIEYFHDHARIERMLFEGAAVPRNGLLAPDPGRPGLGLDFKRADAERFRDAG</sequence>
<name>A0ABU0MHW2_9PROT</name>
<dbReference type="Gene3D" id="3.30.390.10">
    <property type="entry name" value="Enolase-like, N-terminal domain"/>
    <property type="match status" value="1"/>
</dbReference>
<feature type="domain" description="Mandelate racemase/muconate lactonizing enzyme C-terminal" evidence="4">
    <location>
        <begin position="150"/>
        <end position="246"/>
    </location>
</feature>
<keyword evidence="2" id="KW-0479">Metal-binding</keyword>
<protein>
    <submittedName>
        <fullName evidence="5">L-alanine-DL-glutamate epimerase-like enolase superfamily enzyme</fullName>
    </submittedName>
</protein>
<evidence type="ECO:0000259" key="4">
    <source>
        <dbReference type="SMART" id="SM00922"/>
    </source>
</evidence>
<keyword evidence="6" id="KW-1185">Reference proteome</keyword>
<evidence type="ECO:0000256" key="3">
    <source>
        <dbReference type="ARBA" id="ARBA00022842"/>
    </source>
</evidence>
<dbReference type="PANTHER" id="PTHR13794:SF58">
    <property type="entry name" value="MITOCHONDRIAL ENOLASE SUPERFAMILY MEMBER 1"/>
    <property type="match status" value="1"/>
</dbReference>
<dbReference type="SFLD" id="SFLDS00001">
    <property type="entry name" value="Enolase"/>
    <property type="match status" value="1"/>
</dbReference>
<dbReference type="RefSeq" id="WP_209980462.1">
    <property type="nucleotide sequence ID" value="NZ_JAGINO010000004.1"/>
</dbReference>
<dbReference type="Gene3D" id="3.20.20.120">
    <property type="entry name" value="Enolase-like C-terminal domain"/>
    <property type="match status" value="1"/>
</dbReference>
<dbReference type="SUPFAM" id="SSF51604">
    <property type="entry name" value="Enolase C-terminal domain-like"/>
    <property type="match status" value="1"/>
</dbReference>
<dbReference type="EMBL" id="JAUSVU010000004">
    <property type="protein sequence ID" value="MDQ0532801.1"/>
    <property type="molecule type" value="Genomic_DNA"/>
</dbReference>
<accession>A0ABU0MHW2</accession>
<comment type="caution">
    <text evidence="5">The sequence shown here is derived from an EMBL/GenBank/DDBJ whole genome shotgun (WGS) entry which is preliminary data.</text>
</comment>
<dbReference type="InterPro" id="IPR029017">
    <property type="entry name" value="Enolase-like_N"/>
</dbReference>
<dbReference type="InterPro" id="IPR046945">
    <property type="entry name" value="RHMD-like"/>
</dbReference>
<dbReference type="PROSITE" id="PS00908">
    <property type="entry name" value="MR_MLE_1"/>
    <property type="match status" value="1"/>
</dbReference>
<dbReference type="Pfam" id="PF13378">
    <property type="entry name" value="MR_MLE_C"/>
    <property type="match status" value="1"/>
</dbReference>
<dbReference type="InterPro" id="IPR018110">
    <property type="entry name" value="Mandel_Rmase/mucon_lact_enz_CS"/>
</dbReference>
<dbReference type="InterPro" id="IPR013341">
    <property type="entry name" value="Mandelate_racemase_N_dom"/>
</dbReference>
<keyword evidence="3" id="KW-0460">Magnesium</keyword>
<proteinExistence type="predicted"/>
<evidence type="ECO:0000256" key="1">
    <source>
        <dbReference type="ARBA" id="ARBA00001946"/>
    </source>
</evidence>
<comment type="cofactor">
    <cofactor evidence="1">
        <name>Mg(2+)</name>
        <dbReference type="ChEBI" id="CHEBI:18420"/>
    </cofactor>
</comment>
<dbReference type="Proteomes" id="UP001244552">
    <property type="component" value="Unassembled WGS sequence"/>
</dbReference>
<dbReference type="InterPro" id="IPR029065">
    <property type="entry name" value="Enolase_C-like"/>
</dbReference>
<evidence type="ECO:0000313" key="6">
    <source>
        <dbReference type="Proteomes" id="UP001244552"/>
    </source>
</evidence>
<evidence type="ECO:0000256" key="2">
    <source>
        <dbReference type="ARBA" id="ARBA00022723"/>
    </source>
</evidence>
<dbReference type="InterPro" id="IPR036849">
    <property type="entry name" value="Enolase-like_C_sf"/>
</dbReference>
<dbReference type="InterPro" id="IPR013342">
    <property type="entry name" value="Mandelate_racemase_C"/>
</dbReference>
<dbReference type="SUPFAM" id="SSF54826">
    <property type="entry name" value="Enolase N-terminal domain-like"/>
    <property type="match status" value="1"/>
</dbReference>
<dbReference type="SMART" id="SM00922">
    <property type="entry name" value="MR_MLE"/>
    <property type="match status" value="1"/>
</dbReference>
<gene>
    <name evidence="5" type="ORF">QO018_001648</name>
</gene>
<reference evidence="5 6" key="1">
    <citation type="submission" date="2023-07" db="EMBL/GenBank/DDBJ databases">
        <title>Genomic Encyclopedia of Type Strains, Phase IV (KMG-IV): sequencing the most valuable type-strain genomes for metagenomic binning, comparative biology and taxonomic classification.</title>
        <authorList>
            <person name="Goeker M."/>
        </authorList>
    </citation>
    <scope>NUCLEOTIDE SEQUENCE [LARGE SCALE GENOMIC DNA]</scope>
    <source>
        <strain evidence="5 6">DSM 19922</strain>
    </source>
</reference>
<dbReference type="SFLD" id="SFLDG00179">
    <property type="entry name" value="mandelate_racemase"/>
    <property type="match status" value="1"/>
</dbReference>
<dbReference type="PANTHER" id="PTHR13794">
    <property type="entry name" value="ENOLASE SUPERFAMILY, MANDELATE RACEMASE"/>
    <property type="match status" value="1"/>
</dbReference>
<organism evidence="5 6">
    <name type="scientific">Azospirillum picis</name>
    <dbReference type="NCBI Taxonomy" id="488438"/>
    <lineage>
        <taxon>Bacteria</taxon>
        <taxon>Pseudomonadati</taxon>
        <taxon>Pseudomonadota</taxon>
        <taxon>Alphaproteobacteria</taxon>
        <taxon>Rhodospirillales</taxon>
        <taxon>Azospirillaceae</taxon>
        <taxon>Azospirillum</taxon>
    </lineage>
</organism>
<evidence type="ECO:0000313" key="5">
    <source>
        <dbReference type="EMBL" id="MDQ0532801.1"/>
    </source>
</evidence>
<dbReference type="Pfam" id="PF02746">
    <property type="entry name" value="MR_MLE_N"/>
    <property type="match status" value="1"/>
</dbReference>